<reference evidence="2" key="1">
    <citation type="submission" date="2021-09" db="EMBL/GenBank/DDBJ databases">
        <authorList>
            <person name="Martin H S."/>
        </authorList>
    </citation>
    <scope>NUCLEOTIDE SEQUENCE</scope>
</reference>
<dbReference type="EMBL" id="CAKASE010000051">
    <property type="protein sequence ID" value="CAG9564619.1"/>
    <property type="molecule type" value="Genomic_DNA"/>
</dbReference>
<dbReference type="Proteomes" id="UP000789524">
    <property type="component" value="Unassembled WGS sequence"/>
</dbReference>
<protein>
    <submittedName>
        <fullName evidence="2">(African queen) hypothetical protein</fullName>
    </submittedName>
</protein>
<evidence type="ECO:0000256" key="1">
    <source>
        <dbReference type="SAM" id="MobiDB-lite"/>
    </source>
</evidence>
<evidence type="ECO:0000313" key="2">
    <source>
        <dbReference type="EMBL" id="CAG9564619.1"/>
    </source>
</evidence>
<comment type="caution">
    <text evidence="2">The sequence shown here is derived from an EMBL/GenBank/DDBJ whole genome shotgun (WGS) entry which is preliminary data.</text>
</comment>
<feature type="compositionally biased region" description="Basic and acidic residues" evidence="1">
    <location>
        <begin position="58"/>
        <end position="67"/>
    </location>
</feature>
<accession>A0A8J2QK08</accession>
<sequence length="149" mass="17076">MQRVIKIIKGSAKQSVYSRAGHNEAEGRRDACPHRRFIVLNIDVLQETTLKSSLISQSRERRQKTQEVETSLDADESATIETRDKFNKKCEGKLGRSNPTVKKRVNICSNNSSHKPWAAAAVERMIHHQTNNKSHMIQLEKYYGMAKNR</sequence>
<keyword evidence="3" id="KW-1185">Reference proteome</keyword>
<proteinExistence type="predicted"/>
<gene>
    <name evidence="2" type="ORF">DCHRY22_LOCUS5593</name>
</gene>
<feature type="region of interest" description="Disordered" evidence="1">
    <location>
        <begin position="55"/>
        <end position="76"/>
    </location>
</feature>
<dbReference type="AlphaFoldDB" id="A0A8J2QK08"/>
<organism evidence="2 3">
    <name type="scientific">Danaus chrysippus</name>
    <name type="common">African queen</name>
    <dbReference type="NCBI Taxonomy" id="151541"/>
    <lineage>
        <taxon>Eukaryota</taxon>
        <taxon>Metazoa</taxon>
        <taxon>Ecdysozoa</taxon>
        <taxon>Arthropoda</taxon>
        <taxon>Hexapoda</taxon>
        <taxon>Insecta</taxon>
        <taxon>Pterygota</taxon>
        <taxon>Neoptera</taxon>
        <taxon>Endopterygota</taxon>
        <taxon>Lepidoptera</taxon>
        <taxon>Glossata</taxon>
        <taxon>Ditrysia</taxon>
        <taxon>Papilionoidea</taxon>
        <taxon>Nymphalidae</taxon>
        <taxon>Danainae</taxon>
        <taxon>Danaini</taxon>
        <taxon>Danaina</taxon>
        <taxon>Danaus</taxon>
        <taxon>Anosia</taxon>
    </lineage>
</organism>
<evidence type="ECO:0000313" key="3">
    <source>
        <dbReference type="Proteomes" id="UP000789524"/>
    </source>
</evidence>
<name>A0A8J2QK08_9NEOP</name>